<evidence type="ECO:0000313" key="1">
    <source>
        <dbReference type="EMBL" id="AOP33626.1"/>
    </source>
</evidence>
<protein>
    <submittedName>
        <fullName evidence="1">Uncharacterized protein</fullName>
    </submittedName>
</protein>
<accession>A0A1D7UVK4</accession>
<keyword evidence="2" id="KW-1185">Reference proteome</keyword>
<evidence type="ECO:0000313" key="2">
    <source>
        <dbReference type="Proteomes" id="UP000094197"/>
    </source>
</evidence>
<dbReference type="EMBL" id="CP015217">
    <property type="protein sequence ID" value="AOP33626.1"/>
    <property type="molecule type" value="Genomic_DNA"/>
</dbReference>
<proteinExistence type="predicted"/>
<organism evidence="1 2">
    <name type="scientific">Leptospira tipperaryensis</name>
    <dbReference type="NCBI Taxonomy" id="2564040"/>
    <lineage>
        <taxon>Bacteria</taxon>
        <taxon>Pseudomonadati</taxon>
        <taxon>Spirochaetota</taxon>
        <taxon>Spirochaetia</taxon>
        <taxon>Leptospirales</taxon>
        <taxon>Leptospiraceae</taxon>
        <taxon>Leptospira</taxon>
    </lineage>
</organism>
<dbReference type="KEGG" id="laj:A0128_07050"/>
<gene>
    <name evidence="1" type="ORF">A0128_07050</name>
</gene>
<sequence>MSFEINSHPTSVNPRVSSSRSGYIDWFLEKNGGRFFQIFLDAWLFFLNLKAVKTKTVVFDEEGVVYFSPPISSMILLYSS</sequence>
<dbReference type="Proteomes" id="UP000094197">
    <property type="component" value="Chromosome 1"/>
</dbReference>
<dbReference type="AlphaFoldDB" id="A0A1D7UVK4"/>
<reference evidence="1 2" key="1">
    <citation type="submission" date="2016-04" db="EMBL/GenBank/DDBJ databases">
        <title>Complete genome seqeunce of Leptospira alstonii serovar Room22.</title>
        <authorList>
            <person name="Nally J.E."/>
            <person name="Bayles D.O."/>
            <person name="Hurley D."/>
            <person name="Fanning S."/>
            <person name="McMahon B.J."/>
            <person name="Arent Z."/>
        </authorList>
    </citation>
    <scope>NUCLEOTIDE SEQUENCE [LARGE SCALE GENOMIC DNA]</scope>
    <source>
        <strain evidence="1 2">GWTS #1</strain>
    </source>
</reference>
<name>A0A1D7UVK4_9LEPT</name>